<dbReference type="PANTHER" id="PTHR34135">
    <property type="entry name" value="LYSOZYME"/>
    <property type="match status" value="1"/>
</dbReference>
<dbReference type="Pfam" id="PF01183">
    <property type="entry name" value="Glyco_hydro_25"/>
    <property type="match status" value="1"/>
</dbReference>
<dbReference type="GO" id="GO:0009253">
    <property type="term" value="P:peptidoglycan catabolic process"/>
    <property type="evidence" value="ECO:0007669"/>
    <property type="project" value="InterPro"/>
</dbReference>
<dbReference type="GO" id="GO:0003796">
    <property type="term" value="F:lysozyme activity"/>
    <property type="evidence" value="ECO:0007669"/>
    <property type="project" value="InterPro"/>
</dbReference>
<evidence type="ECO:0000256" key="2">
    <source>
        <dbReference type="ARBA" id="ARBA00022801"/>
    </source>
</evidence>
<reference evidence="4 5" key="1">
    <citation type="submission" date="2016-11" db="EMBL/GenBank/DDBJ databases">
        <authorList>
            <person name="Jaros S."/>
            <person name="Januszkiewicz K."/>
            <person name="Wedrychowicz H."/>
        </authorList>
    </citation>
    <scope>NUCLEOTIDE SEQUENCE [LARGE SCALE GENOMIC DNA]</scope>
    <source>
        <strain evidence="4 5">DSM 10068</strain>
    </source>
</reference>
<dbReference type="PANTHER" id="PTHR34135:SF2">
    <property type="entry name" value="LYSOZYME"/>
    <property type="match status" value="1"/>
</dbReference>
<dbReference type="PROSITE" id="PS51904">
    <property type="entry name" value="GLYCOSYL_HYDROL_F25_2"/>
    <property type="match status" value="1"/>
</dbReference>
<comment type="similarity">
    <text evidence="1">Belongs to the glycosyl hydrolase 25 family.</text>
</comment>
<dbReference type="InterPro" id="IPR002053">
    <property type="entry name" value="Glyco_hydro_25"/>
</dbReference>
<dbReference type="OrthoDB" id="9765879at2"/>
<dbReference type="Proteomes" id="UP000183995">
    <property type="component" value="Unassembled WGS sequence"/>
</dbReference>
<dbReference type="STRING" id="1123282.SAMN02745823_02978"/>
<evidence type="ECO:0000313" key="4">
    <source>
        <dbReference type="EMBL" id="SHI16833.1"/>
    </source>
</evidence>
<protein>
    <submittedName>
        <fullName evidence="4">Lysozyme</fullName>
    </submittedName>
</protein>
<proteinExistence type="inferred from homology"/>
<evidence type="ECO:0000256" key="1">
    <source>
        <dbReference type="ARBA" id="ARBA00010646"/>
    </source>
</evidence>
<dbReference type="RefSeq" id="WP_073080583.1">
    <property type="nucleotide sequence ID" value="NZ_FQXV01000011.1"/>
</dbReference>
<dbReference type="CDD" id="cd06413">
    <property type="entry name" value="GH25_muramidase_1"/>
    <property type="match status" value="1"/>
</dbReference>
<accession>A0A1M5YZ38</accession>
<dbReference type="SMART" id="SM00641">
    <property type="entry name" value="Glyco_25"/>
    <property type="match status" value="1"/>
</dbReference>
<evidence type="ECO:0000256" key="3">
    <source>
        <dbReference type="ARBA" id="ARBA00023295"/>
    </source>
</evidence>
<dbReference type="Gene3D" id="3.20.20.80">
    <property type="entry name" value="Glycosidases"/>
    <property type="match status" value="1"/>
</dbReference>
<gene>
    <name evidence="4" type="ORF">SAMN02745823_02978</name>
</gene>
<dbReference type="GO" id="GO:0016052">
    <property type="term" value="P:carbohydrate catabolic process"/>
    <property type="evidence" value="ECO:0007669"/>
    <property type="project" value="TreeGrafter"/>
</dbReference>
<organism evidence="4 5">
    <name type="scientific">Sporobacter termitidis DSM 10068</name>
    <dbReference type="NCBI Taxonomy" id="1123282"/>
    <lineage>
        <taxon>Bacteria</taxon>
        <taxon>Bacillati</taxon>
        <taxon>Bacillota</taxon>
        <taxon>Clostridia</taxon>
        <taxon>Eubacteriales</taxon>
        <taxon>Oscillospiraceae</taxon>
        <taxon>Sporobacter</taxon>
    </lineage>
</organism>
<keyword evidence="2" id="KW-0378">Hydrolase</keyword>
<dbReference type="InterPro" id="IPR018077">
    <property type="entry name" value="Glyco_hydro_fam25_subgr"/>
</dbReference>
<keyword evidence="3" id="KW-0326">Glycosidase</keyword>
<name>A0A1M5YZ38_9FIRM</name>
<dbReference type="AlphaFoldDB" id="A0A1M5YZ38"/>
<dbReference type="SUPFAM" id="SSF51445">
    <property type="entry name" value="(Trans)glycosidases"/>
    <property type="match status" value="1"/>
</dbReference>
<sequence length="240" mass="27160">MKKIFGAAVLVILSLAIASTLYLRDLRLDYFSYKDYPVKGVDVSSYQGDIDWGALGRQDIRFAFIKATEGSGHTDPYFKKNFEAAIGAGLRVGAYHFFSYDSSGSTQADNFIATVPRTENMLPPVIDLEFYGDKSANPPGKKPTRRELSLLLGKLENYYGVRPIIYANEKSYLLYIAGAFNGYDIWIRNTVMKPFLGRHDWAFWQYTDKATLEGYKGAEKYIDMNVFNGTVQEFDTYPGN</sequence>
<evidence type="ECO:0000313" key="5">
    <source>
        <dbReference type="Proteomes" id="UP000183995"/>
    </source>
</evidence>
<dbReference type="InterPro" id="IPR017853">
    <property type="entry name" value="GH"/>
</dbReference>
<keyword evidence="5" id="KW-1185">Reference proteome</keyword>
<dbReference type="GO" id="GO:0016998">
    <property type="term" value="P:cell wall macromolecule catabolic process"/>
    <property type="evidence" value="ECO:0007669"/>
    <property type="project" value="InterPro"/>
</dbReference>
<dbReference type="EMBL" id="FQXV01000011">
    <property type="protein sequence ID" value="SHI16833.1"/>
    <property type="molecule type" value="Genomic_DNA"/>
</dbReference>